<dbReference type="PATRIC" id="fig|1246995.3.peg.7885"/>
<dbReference type="PANTHER" id="PTHR48090:SF3">
    <property type="entry name" value="UNDECAPRENYL-PHOSPHATE 4-DEOXY-4-FORMAMIDO-L-ARABINOSE TRANSFERASE"/>
    <property type="match status" value="1"/>
</dbReference>
<dbReference type="GO" id="GO:0005886">
    <property type="term" value="C:plasma membrane"/>
    <property type="evidence" value="ECO:0007669"/>
    <property type="project" value="TreeGrafter"/>
</dbReference>
<gene>
    <name evidence="11" type="ORF">AFR_38960</name>
</gene>
<evidence type="ECO:0000256" key="6">
    <source>
        <dbReference type="ARBA" id="ARBA00022985"/>
    </source>
</evidence>
<dbReference type="Proteomes" id="UP000017746">
    <property type="component" value="Chromosome"/>
</dbReference>
<dbReference type="InterPro" id="IPR050256">
    <property type="entry name" value="Glycosyltransferase_2"/>
</dbReference>
<feature type="transmembrane region" description="Helical" evidence="9">
    <location>
        <begin position="236"/>
        <end position="258"/>
    </location>
</feature>
<keyword evidence="3" id="KW-0328">Glycosyltransferase</keyword>
<evidence type="ECO:0000256" key="7">
    <source>
        <dbReference type="ARBA" id="ARBA00022989"/>
    </source>
</evidence>
<evidence type="ECO:0000313" key="12">
    <source>
        <dbReference type="Proteomes" id="UP000017746"/>
    </source>
</evidence>
<dbReference type="HOGENOM" id="CLU_033536_0_0_11"/>
<dbReference type="SUPFAM" id="SSF53448">
    <property type="entry name" value="Nucleotide-diphospho-sugar transferases"/>
    <property type="match status" value="1"/>
</dbReference>
<keyword evidence="6" id="KW-0448">Lipopolysaccharide biosynthesis</keyword>
<evidence type="ECO:0000256" key="2">
    <source>
        <dbReference type="ARBA" id="ARBA00022475"/>
    </source>
</evidence>
<dbReference type="RefSeq" id="WP_023562380.1">
    <property type="nucleotide sequence ID" value="NC_022657.1"/>
</dbReference>
<evidence type="ECO:0000256" key="5">
    <source>
        <dbReference type="ARBA" id="ARBA00022692"/>
    </source>
</evidence>
<evidence type="ECO:0000256" key="1">
    <source>
        <dbReference type="ARBA" id="ARBA00006739"/>
    </source>
</evidence>
<name>U5WDQ8_9ACTN</name>
<evidence type="ECO:0000256" key="8">
    <source>
        <dbReference type="ARBA" id="ARBA00023136"/>
    </source>
</evidence>
<evidence type="ECO:0000256" key="4">
    <source>
        <dbReference type="ARBA" id="ARBA00022679"/>
    </source>
</evidence>
<evidence type="ECO:0000256" key="9">
    <source>
        <dbReference type="SAM" id="Phobius"/>
    </source>
</evidence>
<dbReference type="KEGG" id="afs:AFR_38960"/>
<reference evidence="11 12" key="1">
    <citation type="journal article" date="2014" name="J. Biotechnol.">
        <title>Complete genome sequence of the actinobacterium Actinoplanes friuliensis HAG 010964, producer of the lipopeptide antibiotic friulimycin.</title>
        <authorList>
            <person name="Ruckert C."/>
            <person name="Szczepanowski R."/>
            <person name="Albersmeier A."/>
            <person name="Goesmann A."/>
            <person name="Fischer N."/>
            <person name="Steinkamper A."/>
            <person name="Puhler A."/>
            <person name="Biener R."/>
            <person name="Schwartz D."/>
            <person name="Kalinowski J."/>
        </authorList>
    </citation>
    <scope>NUCLEOTIDE SEQUENCE [LARGE SCALE GENOMIC DNA]</scope>
    <source>
        <strain evidence="11 12">DSM 7358</strain>
    </source>
</reference>
<dbReference type="GO" id="GO:0016757">
    <property type="term" value="F:glycosyltransferase activity"/>
    <property type="evidence" value="ECO:0007669"/>
    <property type="project" value="UniProtKB-KW"/>
</dbReference>
<feature type="domain" description="Glycosyltransferase 2-like" evidence="10">
    <location>
        <begin position="12"/>
        <end position="169"/>
    </location>
</feature>
<accession>U5WDQ8</accession>
<dbReference type="EMBL" id="CP006272">
    <property type="protein sequence ID" value="AGZ46046.1"/>
    <property type="molecule type" value="Genomic_DNA"/>
</dbReference>
<dbReference type="CDD" id="cd04187">
    <property type="entry name" value="DPM1_like_bac"/>
    <property type="match status" value="1"/>
</dbReference>
<keyword evidence="2" id="KW-1003">Cell membrane</keyword>
<keyword evidence="4 11" id="KW-0808">Transferase</keyword>
<keyword evidence="12" id="KW-1185">Reference proteome</keyword>
<dbReference type="eggNOG" id="COG0463">
    <property type="taxonomic scope" value="Bacteria"/>
</dbReference>
<feature type="transmembrane region" description="Helical" evidence="9">
    <location>
        <begin position="264"/>
        <end position="285"/>
    </location>
</feature>
<keyword evidence="5 9" id="KW-0812">Transmembrane</keyword>
<protein>
    <submittedName>
        <fullName evidence="11">Glycosyl transferase</fullName>
    </submittedName>
</protein>
<organism evidence="11 12">
    <name type="scientific">Actinoplanes friuliensis DSM 7358</name>
    <dbReference type="NCBI Taxonomy" id="1246995"/>
    <lineage>
        <taxon>Bacteria</taxon>
        <taxon>Bacillati</taxon>
        <taxon>Actinomycetota</taxon>
        <taxon>Actinomycetes</taxon>
        <taxon>Micromonosporales</taxon>
        <taxon>Micromonosporaceae</taxon>
        <taxon>Actinoplanes</taxon>
    </lineage>
</organism>
<sequence>MRDDLWATPITAMVPCYDEELCIERAYREISAVMAGFAEYEILFVDDGSKDGTLDLIKSFAATDSRVRYLAFARNFGLEAAFSAGFKYASYRWTVQLDADLQSPPTEIPKLVEKALEGYDIVFGVRVDRQDPVLRRWGSSGLAFVARRLLAISLPMHASVFRVSRTSVARRIVLAGLRTPYFIATAPLIGARCAVVPTEHSARVGGTAKWSLTKLVSHAMDLFVGFSVRPLAAVQLTSAFCVLFTGVVLALLALGRIGSAGTTAAVLVVNAAAFLGLGVLTRYLIPSIRVRGELPSYLIREGNLPIDAVDDLYAHDEAPVTQHSERTAL</sequence>
<dbReference type="PANTHER" id="PTHR48090">
    <property type="entry name" value="UNDECAPRENYL-PHOSPHATE 4-DEOXY-4-FORMAMIDO-L-ARABINOSE TRANSFERASE-RELATED"/>
    <property type="match status" value="1"/>
</dbReference>
<dbReference type="STRING" id="1246995.AFR_38960"/>
<comment type="similarity">
    <text evidence="1">Belongs to the glycosyltransferase 2 family.</text>
</comment>
<evidence type="ECO:0000313" key="11">
    <source>
        <dbReference type="EMBL" id="AGZ46046.1"/>
    </source>
</evidence>
<dbReference type="Pfam" id="PF00535">
    <property type="entry name" value="Glycos_transf_2"/>
    <property type="match status" value="1"/>
</dbReference>
<evidence type="ECO:0000256" key="3">
    <source>
        <dbReference type="ARBA" id="ARBA00022676"/>
    </source>
</evidence>
<dbReference type="InterPro" id="IPR029044">
    <property type="entry name" value="Nucleotide-diphossugar_trans"/>
</dbReference>
<dbReference type="AlphaFoldDB" id="U5WDQ8"/>
<dbReference type="GO" id="GO:0009103">
    <property type="term" value="P:lipopolysaccharide biosynthetic process"/>
    <property type="evidence" value="ECO:0007669"/>
    <property type="project" value="UniProtKB-KW"/>
</dbReference>
<keyword evidence="8 9" id="KW-0472">Membrane</keyword>
<dbReference type="Gene3D" id="3.90.550.10">
    <property type="entry name" value="Spore Coat Polysaccharide Biosynthesis Protein SpsA, Chain A"/>
    <property type="match status" value="1"/>
</dbReference>
<proteinExistence type="inferred from homology"/>
<keyword evidence="7 9" id="KW-1133">Transmembrane helix</keyword>
<evidence type="ECO:0000259" key="10">
    <source>
        <dbReference type="Pfam" id="PF00535"/>
    </source>
</evidence>
<dbReference type="InterPro" id="IPR001173">
    <property type="entry name" value="Glyco_trans_2-like"/>
</dbReference>